<feature type="transmembrane region" description="Helical" evidence="6">
    <location>
        <begin position="369"/>
        <end position="389"/>
    </location>
</feature>
<dbReference type="PANTHER" id="PTHR42770:SF7">
    <property type="entry name" value="MEMBRANE PROTEIN"/>
    <property type="match status" value="1"/>
</dbReference>
<gene>
    <name evidence="7" type="ORF">JQS30_14875</name>
</gene>
<dbReference type="Pfam" id="PF13520">
    <property type="entry name" value="AA_permease_2"/>
    <property type="match status" value="1"/>
</dbReference>
<name>A0A895XX52_9ACTN</name>
<dbReference type="KEGG" id="nav:JQS30_14875"/>
<evidence type="ECO:0000256" key="4">
    <source>
        <dbReference type="ARBA" id="ARBA00022989"/>
    </source>
</evidence>
<dbReference type="Proteomes" id="UP000662939">
    <property type="component" value="Chromosome"/>
</dbReference>
<evidence type="ECO:0000256" key="3">
    <source>
        <dbReference type="ARBA" id="ARBA00022692"/>
    </source>
</evidence>
<feature type="transmembrane region" description="Helical" evidence="6">
    <location>
        <begin position="67"/>
        <end position="90"/>
    </location>
</feature>
<evidence type="ECO:0000256" key="2">
    <source>
        <dbReference type="ARBA" id="ARBA00022475"/>
    </source>
</evidence>
<feature type="transmembrane region" description="Helical" evidence="6">
    <location>
        <begin position="319"/>
        <end position="338"/>
    </location>
</feature>
<dbReference type="PIRSF" id="PIRSF006060">
    <property type="entry name" value="AA_transporter"/>
    <property type="match status" value="1"/>
</dbReference>
<dbReference type="AlphaFoldDB" id="A0A895XX52"/>
<dbReference type="InterPro" id="IPR002293">
    <property type="entry name" value="AA/rel_permease1"/>
</dbReference>
<feature type="transmembrane region" description="Helical" evidence="6">
    <location>
        <begin position="96"/>
        <end position="113"/>
    </location>
</feature>
<evidence type="ECO:0000313" key="8">
    <source>
        <dbReference type="Proteomes" id="UP000662939"/>
    </source>
</evidence>
<accession>A0A895XX52</accession>
<keyword evidence="3 6" id="KW-0812">Transmembrane</keyword>
<keyword evidence="8" id="KW-1185">Reference proteome</keyword>
<dbReference type="EMBL" id="CP070496">
    <property type="protein sequence ID" value="QSB07096.1"/>
    <property type="molecule type" value="Genomic_DNA"/>
</dbReference>
<evidence type="ECO:0000256" key="5">
    <source>
        <dbReference type="ARBA" id="ARBA00023136"/>
    </source>
</evidence>
<proteinExistence type="predicted"/>
<protein>
    <submittedName>
        <fullName evidence="7">APC family permease</fullName>
    </submittedName>
</protein>
<dbReference type="GO" id="GO:0005886">
    <property type="term" value="C:plasma membrane"/>
    <property type="evidence" value="ECO:0007669"/>
    <property type="project" value="UniProtKB-SubCell"/>
</dbReference>
<feature type="transmembrane region" description="Helical" evidence="6">
    <location>
        <begin position="26"/>
        <end position="46"/>
    </location>
</feature>
<feature type="transmembrane region" description="Helical" evidence="6">
    <location>
        <begin position="197"/>
        <end position="219"/>
    </location>
</feature>
<keyword evidence="2" id="KW-1003">Cell membrane</keyword>
<dbReference type="Gene3D" id="1.20.1740.10">
    <property type="entry name" value="Amino acid/polyamine transporter I"/>
    <property type="match status" value="1"/>
</dbReference>
<comment type="subcellular location">
    <subcellularLocation>
        <location evidence="1">Cell membrane</location>
        <topology evidence="1">Multi-pass membrane protein</topology>
    </subcellularLocation>
</comment>
<sequence length="395" mass="40706">MIGAGIFAALGPAAQAAGSGLLLGLGLAAIVAYCNAMTSASLATLYPMSGGTYVYGQKRLGQYWGYLAGWGFLAGKTASCAAMALTVGWYLWPEHANVIAAATTAALTALNYTGIQKAAWLTRGIIAVVLTTLVALVVSSLTSEASDFSRIDFTVDLTWTGALQAAGLLFFAFAGYARIATLAEEVRDPQRTLRRAIGISLGITLAVYTAVAIAVLTVLDADQLAAATAPLTAASEAAGVTWLTPVIAVAAAVAALGALLALILGVSRTMFAMARDGHLPTGLAAIHPRFNVPHRAELLVGSVVVILVLTLDLREAIGFSSFCVLVYYAIANASALTLNADEGRPARVIPLVGFAGCAALMFALPATSIIAGLLVLAGATILYFIQSAIRRTTRQ</sequence>
<reference evidence="7" key="1">
    <citation type="submission" date="2021-02" db="EMBL/GenBank/DDBJ databases">
        <title>Natronoglycomyces albus gen. nov., sp. nov, a haloalkaliphilic actinobacterium from a soda solonchak soil.</title>
        <authorList>
            <person name="Sorokin D.Y."/>
            <person name="Khijniak T.V."/>
            <person name="Zakharycheva A.P."/>
            <person name="Boueva O.V."/>
            <person name="Ariskina E.V."/>
            <person name="Hahnke R.L."/>
            <person name="Bunk B."/>
            <person name="Sproer C."/>
            <person name="Schumann P."/>
            <person name="Evtushenko L.I."/>
            <person name="Kublanov I.V."/>
        </authorList>
    </citation>
    <scope>NUCLEOTIDE SEQUENCE</scope>
    <source>
        <strain evidence="7">DSM 106290</strain>
    </source>
</reference>
<feature type="transmembrane region" description="Helical" evidence="6">
    <location>
        <begin position="120"/>
        <end position="138"/>
    </location>
</feature>
<dbReference type="GO" id="GO:0022857">
    <property type="term" value="F:transmembrane transporter activity"/>
    <property type="evidence" value="ECO:0007669"/>
    <property type="project" value="InterPro"/>
</dbReference>
<evidence type="ECO:0000256" key="1">
    <source>
        <dbReference type="ARBA" id="ARBA00004651"/>
    </source>
</evidence>
<evidence type="ECO:0000256" key="6">
    <source>
        <dbReference type="SAM" id="Phobius"/>
    </source>
</evidence>
<feature type="transmembrane region" description="Helical" evidence="6">
    <location>
        <begin position="158"/>
        <end position="177"/>
    </location>
</feature>
<organism evidence="7 8">
    <name type="scientific">Natronoglycomyces albus</name>
    <dbReference type="NCBI Taxonomy" id="2811108"/>
    <lineage>
        <taxon>Bacteria</taxon>
        <taxon>Bacillati</taxon>
        <taxon>Actinomycetota</taxon>
        <taxon>Actinomycetes</taxon>
        <taxon>Glycomycetales</taxon>
        <taxon>Glycomycetaceae</taxon>
        <taxon>Natronoglycomyces</taxon>
    </lineage>
</organism>
<keyword evidence="4 6" id="KW-1133">Transmembrane helix</keyword>
<dbReference type="InterPro" id="IPR050367">
    <property type="entry name" value="APC_superfamily"/>
</dbReference>
<dbReference type="PANTHER" id="PTHR42770">
    <property type="entry name" value="AMINO ACID TRANSPORTER-RELATED"/>
    <property type="match status" value="1"/>
</dbReference>
<evidence type="ECO:0000313" key="7">
    <source>
        <dbReference type="EMBL" id="QSB07096.1"/>
    </source>
</evidence>
<feature type="transmembrane region" description="Helical" evidence="6">
    <location>
        <begin position="239"/>
        <end position="266"/>
    </location>
</feature>
<keyword evidence="5 6" id="KW-0472">Membrane</keyword>